<dbReference type="InterPro" id="IPR011010">
    <property type="entry name" value="DNA_brk_join_enz"/>
</dbReference>
<comment type="caution">
    <text evidence="3">The sequence shown here is derived from an EMBL/GenBank/DDBJ whole genome shotgun (WGS) entry which is preliminary data.</text>
</comment>
<name>A0A918BMZ5_9ACTN</name>
<proteinExistence type="predicted"/>
<evidence type="ECO:0000256" key="1">
    <source>
        <dbReference type="ARBA" id="ARBA00023172"/>
    </source>
</evidence>
<gene>
    <name evidence="3" type="ORF">GCM10010145_58620</name>
</gene>
<sequence>MGGMPEFASITALDALLADVRVGKERRRQLAMVRGEMERALARGGLPVGARRSLRRLLEKEALGTYLRLAESGALRARQLAGGYPPTSPATNEARLQCLQLVRKAYGMPPLRLGNGGRTPLRPTPDYGTLAALRRELDQNLATAMSPGLTRLTALLALVLDAAPRAGELTALRLHHLAPGGQAVYVERRPQRGAVETDSAWYPLSPVGRAALERWLAVRARLVERAHGTSRLWVSLFVNHAGLPDADGNAVLRPPGMPLEEKGLISSYRTGRARYGLTSLLPPKMEQLRRAVLDQAPPVPLAAAPATLPPSGQRAPAPHRPVPAARQGPQ</sequence>
<dbReference type="Gene3D" id="1.10.443.10">
    <property type="entry name" value="Intergrase catalytic core"/>
    <property type="match status" value="1"/>
</dbReference>
<keyword evidence="4" id="KW-1185">Reference proteome</keyword>
<dbReference type="EMBL" id="BMQK01000018">
    <property type="protein sequence ID" value="GGQ81168.1"/>
    <property type="molecule type" value="Genomic_DNA"/>
</dbReference>
<accession>A0A918BMZ5</accession>
<organism evidence="3 4">
    <name type="scientific">Streptomyces ruber</name>
    <dbReference type="NCBI Taxonomy" id="83378"/>
    <lineage>
        <taxon>Bacteria</taxon>
        <taxon>Bacillati</taxon>
        <taxon>Actinomycetota</taxon>
        <taxon>Actinomycetes</taxon>
        <taxon>Kitasatosporales</taxon>
        <taxon>Streptomycetaceae</taxon>
        <taxon>Streptomyces</taxon>
    </lineage>
</organism>
<evidence type="ECO:0000256" key="2">
    <source>
        <dbReference type="SAM" id="MobiDB-lite"/>
    </source>
</evidence>
<dbReference type="Proteomes" id="UP000620156">
    <property type="component" value="Unassembled WGS sequence"/>
</dbReference>
<dbReference type="GO" id="GO:0006310">
    <property type="term" value="P:DNA recombination"/>
    <property type="evidence" value="ECO:0007669"/>
    <property type="project" value="UniProtKB-KW"/>
</dbReference>
<evidence type="ECO:0000313" key="4">
    <source>
        <dbReference type="Proteomes" id="UP000620156"/>
    </source>
</evidence>
<reference evidence="3" key="2">
    <citation type="submission" date="2020-09" db="EMBL/GenBank/DDBJ databases">
        <authorList>
            <person name="Sun Q."/>
            <person name="Ohkuma M."/>
        </authorList>
    </citation>
    <scope>NUCLEOTIDE SEQUENCE</scope>
    <source>
        <strain evidence="3">JCM 3131</strain>
    </source>
</reference>
<dbReference type="GO" id="GO:0015074">
    <property type="term" value="P:DNA integration"/>
    <property type="evidence" value="ECO:0007669"/>
    <property type="project" value="InterPro"/>
</dbReference>
<reference evidence="3" key="1">
    <citation type="journal article" date="2014" name="Int. J. Syst. Evol. Microbiol.">
        <title>Complete genome sequence of Corynebacterium casei LMG S-19264T (=DSM 44701T), isolated from a smear-ripened cheese.</title>
        <authorList>
            <consortium name="US DOE Joint Genome Institute (JGI-PGF)"/>
            <person name="Walter F."/>
            <person name="Albersmeier A."/>
            <person name="Kalinowski J."/>
            <person name="Ruckert C."/>
        </authorList>
    </citation>
    <scope>NUCLEOTIDE SEQUENCE</scope>
    <source>
        <strain evidence="3">JCM 3131</strain>
    </source>
</reference>
<protein>
    <submittedName>
        <fullName evidence="3">Uncharacterized protein</fullName>
    </submittedName>
</protein>
<dbReference type="GO" id="GO:0003677">
    <property type="term" value="F:DNA binding"/>
    <property type="evidence" value="ECO:0007669"/>
    <property type="project" value="InterPro"/>
</dbReference>
<keyword evidence="1" id="KW-0233">DNA recombination</keyword>
<dbReference type="AlphaFoldDB" id="A0A918BMZ5"/>
<feature type="region of interest" description="Disordered" evidence="2">
    <location>
        <begin position="301"/>
        <end position="330"/>
    </location>
</feature>
<dbReference type="SUPFAM" id="SSF56349">
    <property type="entry name" value="DNA breaking-rejoining enzymes"/>
    <property type="match status" value="1"/>
</dbReference>
<evidence type="ECO:0000313" key="3">
    <source>
        <dbReference type="EMBL" id="GGQ81168.1"/>
    </source>
</evidence>
<dbReference type="InterPro" id="IPR013762">
    <property type="entry name" value="Integrase-like_cat_sf"/>
</dbReference>